<name>A0A2M9G0Q0_9PROT</name>
<feature type="domain" description="Hydantoinase B/oxoprolinase" evidence="1">
    <location>
        <begin position="12"/>
        <end position="530"/>
    </location>
</feature>
<reference evidence="2 3" key="1">
    <citation type="submission" date="2017-11" db="EMBL/GenBank/DDBJ databases">
        <title>Draft genome sequence of Rhizobiales bacterium SY3-13.</title>
        <authorList>
            <person name="Sun C."/>
        </authorList>
    </citation>
    <scope>NUCLEOTIDE SEQUENCE [LARGE SCALE GENOMIC DNA]</scope>
    <source>
        <strain evidence="2 3">SY3-13</strain>
    </source>
</reference>
<dbReference type="InterPro" id="IPR003692">
    <property type="entry name" value="Hydantoinase_B"/>
</dbReference>
<dbReference type="Proteomes" id="UP000229498">
    <property type="component" value="Unassembled WGS sequence"/>
</dbReference>
<keyword evidence="3" id="KW-1185">Reference proteome</keyword>
<dbReference type="GO" id="GO:0017168">
    <property type="term" value="F:5-oxoprolinase (ATP-hydrolyzing) activity"/>
    <property type="evidence" value="ECO:0007669"/>
    <property type="project" value="TreeGrafter"/>
</dbReference>
<dbReference type="OrthoDB" id="9761586at2"/>
<protein>
    <submittedName>
        <fullName evidence="2">Methylhydantoinase</fullName>
    </submittedName>
</protein>
<evidence type="ECO:0000313" key="2">
    <source>
        <dbReference type="EMBL" id="PJK29290.1"/>
    </source>
</evidence>
<dbReference type="GO" id="GO:0005829">
    <property type="term" value="C:cytosol"/>
    <property type="evidence" value="ECO:0007669"/>
    <property type="project" value="TreeGrafter"/>
</dbReference>
<organism evidence="2 3">
    <name type="scientific">Minwuia thermotolerans</name>
    <dbReference type="NCBI Taxonomy" id="2056226"/>
    <lineage>
        <taxon>Bacteria</taxon>
        <taxon>Pseudomonadati</taxon>
        <taxon>Pseudomonadota</taxon>
        <taxon>Alphaproteobacteria</taxon>
        <taxon>Minwuiales</taxon>
        <taxon>Minwuiaceae</taxon>
        <taxon>Minwuia</taxon>
    </lineage>
</organism>
<comment type="caution">
    <text evidence="2">The sequence shown here is derived from an EMBL/GenBank/DDBJ whole genome shotgun (WGS) entry which is preliminary data.</text>
</comment>
<dbReference type="AlphaFoldDB" id="A0A2M9G0Q0"/>
<accession>A0A2M9G0Q0</accession>
<evidence type="ECO:0000313" key="3">
    <source>
        <dbReference type="Proteomes" id="UP000229498"/>
    </source>
</evidence>
<dbReference type="EMBL" id="PHIG01000034">
    <property type="protein sequence ID" value="PJK29290.1"/>
    <property type="molecule type" value="Genomic_DNA"/>
</dbReference>
<evidence type="ECO:0000259" key="1">
    <source>
        <dbReference type="Pfam" id="PF02538"/>
    </source>
</evidence>
<dbReference type="InterPro" id="IPR045079">
    <property type="entry name" value="Oxoprolinase-like"/>
</dbReference>
<proteinExistence type="predicted"/>
<dbReference type="PANTHER" id="PTHR11365:SF23">
    <property type="entry name" value="HYPOTHETICAL 5-OXOPROLINASE (EUROFUNG)-RELATED"/>
    <property type="match status" value="1"/>
</dbReference>
<dbReference type="GO" id="GO:0006749">
    <property type="term" value="P:glutathione metabolic process"/>
    <property type="evidence" value="ECO:0007669"/>
    <property type="project" value="TreeGrafter"/>
</dbReference>
<sequence length="547" mass="58325">MPDTAPQNLSAVDQAVITQALIAAAHEMGVKLIRSAHSTIVREAEDCSSAILDRHGNVVAQSELIPLQLGSIAHTFGPCAAAYPPEELVEGDFYITNDPYQGGQHLPDVFLFTPIFVDGRLLGFSATVAHHIDLGGGAPGLNPDATDIHQEGIVFPPTKWNLARDWRNDGPLQRFVRANIRMPDHTIGDFEAQFAANAIGVERVRELCARHGAARLEAAMDEMLDYAERRMRQALAAVPDGTYEGEDFLDDDGQGSGPLRIAAQVTVKGSDIRVTFDGSAPQVKSNMNNPFASTVGAALSVIKSALTSADLPFNSGCARAITVEAPEGSILNPKAPAPVRARLLPSYRVFNAVMKALAQAAPEKVIAAGYDTTYACCLSHLGPKGYNIYLEIFGGGYGAGPRSDGCDAVDSPLSNCGNIPVESQDMSYPFFRVLDYSLVAGSGGDGEHRGGLGFQRVYEILDDDVTFAAYGDRFIIPPEGLFGGEAGGKASAWVIRGGERIELRSKLSMAMKKGDRLVVRTGGGAGYGDPAKRPAALRERDFIDGYV</sequence>
<dbReference type="Pfam" id="PF02538">
    <property type="entry name" value="Hydantoinase_B"/>
    <property type="match status" value="1"/>
</dbReference>
<dbReference type="PANTHER" id="PTHR11365">
    <property type="entry name" value="5-OXOPROLINASE RELATED"/>
    <property type="match status" value="1"/>
</dbReference>
<dbReference type="RefSeq" id="WP_109795891.1">
    <property type="nucleotide sequence ID" value="NZ_PHIG01000034.1"/>
</dbReference>
<gene>
    <name evidence="2" type="ORF">CVT23_12930</name>
</gene>